<dbReference type="eggNOG" id="COG1083">
    <property type="taxonomic scope" value="Bacteria"/>
</dbReference>
<dbReference type="OrthoDB" id="9805604at2"/>
<evidence type="ECO:0000313" key="2">
    <source>
        <dbReference type="Proteomes" id="UP000001430"/>
    </source>
</evidence>
<dbReference type="Proteomes" id="UP000001430">
    <property type="component" value="Chromosome"/>
</dbReference>
<reference evidence="1 2" key="1">
    <citation type="journal article" date="2007" name="PLoS Genet.">
        <title>Patterns and implications of gene gain and loss in the evolution of Prochlorococcus.</title>
        <authorList>
            <person name="Kettler G.C."/>
            <person name="Martiny A.C."/>
            <person name="Huang K."/>
            <person name="Zucker J."/>
            <person name="Coleman M.L."/>
            <person name="Rodrigue S."/>
            <person name="Chen F."/>
            <person name="Lapidus A."/>
            <person name="Ferriera S."/>
            <person name="Johnson J."/>
            <person name="Steglich C."/>
            <person name="Church G.M."/>
            <person name="Richardson P."/>
            <person name="Chisholm S.W."/>
        </authorList>
    </citation>
    <scope>NUCLEOTIDE SEQUENCE [LARGE SCALE GENOMIC DNA]</scope>
    <source>
        <strain evidence="1 2">MIT 9301</strain>
    </source>
</reference>
<dbReference type="EC" id="2.7.7.43" evidence="1"/>
<dbReference type="InterPro" id="IPR029044">
    <property type="entry name" value="Nucleotide-diphossugar_trans"/>
</dbReference>
<dbReference type="KEGG" id="pmg:P9301_14131"/>
<gene>
    <name evidence="1" type="ordered locus">P9301_14131</name>
</gene>
<accession>A3PE61</accession>
<sequence>MSKDFYAFIFARGGSKGITKKNLRKINGISLVRRSIDLALQLDNVLKIFLSTDSQEIANEVNSLDVEVIKRPYELAKDETSEILAWKHAINVVEEKFGSFDKFVSIPPTSPLRSLEDVKNIMFLLNAKFDLTLGITKSKRNPWFNMVKKSEGNQVTKIFNDKSFSRRQDAPLTFDLTTVAYAAHTSYVINSKNLLDGVIGGLEIPEERSLDIDTEIDLKMAEFFLNQ</sequence>
<dbReference type="CDD" id="cd02513">
    <property type="entry name" value="CMP-NeuAc_Synthase"/>
    <property type="match status" value="1"/>
</dbReference>
<dbReference type="GO" id="GO:0008781">
    <property type="term" value="F:N-acylneuraminate cytidylyltransferase activity"/>
    <property type="evidence" value="ECO:0007669"/>
    <property type="project" value="UniProtKB-EC"/>
</dbReference>
<dbReference type="InterPro" id="IPR050793">
    <property type="entry name" value="CMP-NeuNAc_synthase"/>
</dbReference>
<dbReference type="PANTHER" id="PTHR21485">
    <property type="entry name" value="HAD SUPERFAMILY MEMBERS CMAS AND KDSC"/>
    <property type="match status" value="1"/>
</dbReference>
<dbReference type="SUPFAM" id="SSF53448">
    <property type="entry name" value="Nucleotide-diphospho-sugar transferases"/>
    <property type="match status" value="1"/>
</dbReference>
<proteinExistence type="predicted"/>
<dbReference type="PANTHER" id="PTHR21485:SF6">
    <property type="entry name" value="N-ACYLNEURAMINATE CYTIDYLYLTRANSFERASE-RELATED"/>
    <property type="match status" value="1"/>
</dbReference>
<dbReference type="HOGENOM" id="CLU_042930_1_1_3"/>
<keyword evidence="1" id="KW-0808">Transferase</keyword>
<keyword evidence="2" id="KW-1185">Reference proteome</keyword>
<organism evidence="1 2">
    <name type="scientific">Prochlorococcus marinus (strain MIT 9301)</name>
    <dbReference type="NCBI Taxonomy" id="167546"/>
    <lineage>
        <taxon>Bacteria</taxon>
        <taxon>Bacillati</taxon>
        <taxon>Cyanobacteriota</taxon>
        <taxon>Cyanophyceae</taxon>
        <taxon>Synechococcales</taxon>
        <taxon>Prochlorococcaceae</taxon>
        <taxon>Prochlorococcus</taxon>
    </lineage>
</organism>
<keyword evidence="1" id="KW-0548">Nucleotidyltransferase</keyword>
<dbReference type="Pfam" id="PF02348">
    <property type="entry name" value="CTP_transf_3"/>
    <property type="match status" value="1"/>
</dbReference>
<evidence type="ECO:0000313" key="1">
    <source>
        <dbReference type="EMBL" id="ABO18036.1"/>
    </source>
</evidence>
<dbReference type="STRING" id="167546.P9301_14131"/>
<protein>
    <submittedName>
        <fullName evidence="1">CMP-N-acetylneuraminic acid synthetase</fullName>
        <ecNumber evidence="1">2.7.7.43</ecNumber>
    </submittedName>
</protein>
<name>A3PE61_PROM0</name>
<dbReference type="AlphaFoldDB" id="A3PE61"/>
<dbReference type="Gene3D" id="3.90.550.10">
    <property type="entry name" value="Spore Coat Polysaccharide Biosynthesis Protein SpsA, Chain A"/>
    <property type="match status" value="1"/>
</dbReference>
<dbReference type="InterPro" id="IPR003329">
    <property type="entry name" value="Cytidylyl_trans"/>
</dbReference>
<dbReference type="EMBL" id="CP000576">
    <property type="protein sequence ID" value="ABO18036.1"/>
    <property type="molecule type" value="Genomic_DNA"/>
</dbReference>
<dbReference type="RefSeq" id="WP_011863345.1">
    <property type="nucleotide sequence ID" value="NC_009091.1"/>
</dbReference>